<dbReference type="RefSeq" id="WP_057798842.1">
    <property type="nucleotide sequence ID" value="NZ_BJZZ01000009.1"/>
</dbReference>
<dbReference type="SUPFAM" id="SSF64288">
    <property type="entry name" value="Chorismate lyase-like"/>
    <property type="match status" value="1"/>
</dbReference>
<dbReference type="InterPro" id="IPR011663">
    <property type="entry name" value="UTRA"/>
</dbReference>
<dbReference type="InterPro" id="IPR050679">
    <property type="entry name" value="Bact_HTH_transcr_reg"/>
</dbReference>
<organism evidence="5 6">
    <name type="scientific">Pediococcus argentinicus</name>
    <dbReference type="NCBI Taxonomy" id="480391"/>
    <lineage>
        <taxon>Bacteria</taxon>
        <taxon>Bacillati</taxon>
        <taxon>Bacillota</taxon>
        <taxon>Bacilli</taxon>
        <taxon>Lactobacillales</taxon>
        <taxon>Lactobacillaceae</taxon>
        <taxon>Pediococcus</taxon>
    </lineage>
</organism>
<dbReference type="SUPFAM" id="SSF46785">
    <property type="entry name" value="Winged helix' DNA-binding domain"/>
    <property type="match status" value="1"/>
</dbReference>
<dbReference type="InterPro" id="IPR036390">
    <property type="entry name" value="WH_DNA-bd_sf"/>
</dbReference>
<evidence type="ECO:0000256" key="1">
    <source>
        <dbReference type="ARBA" id="ARBA00023015"/>
    </source>
</evidence>
<dbReference type="InterPro" id="IPR000524">
    <property type="entry name" value="Tscrpt_reg_HTH_GntR"/>
</dbReference>
<evidence type="ECO:0000259" key="4">
    <source>
        <dbReference type="PROSITE" id="PS50949"/>
    </source>
</evidence>
<gene>
    <name evidence="5" type="ORF">IV88_GL000135</name>
</gene>
<protein>
    <submittedName>
        <fullName evidence="5">GntR family transcriptional regulator</fullName>
    </submittedName>
</protein>
<dbReference type="Gene3D" id="1.10.10.10">
    <property type="entry name" value="Winged helix-like DNA-binding domain superfamily/Winged helix DNA-binding domain"/>
    <property type="match status" value="1"/>
</dbReference>
<evidence type="ECO:0000313" key="5">
    <source>
        <dbReference type="EMBL" id="KRO25407.1"/>
    </source>
</evidence>
<dbReference type="PANTHER" id="PTHR44846:SF1">
    <property type="entry name" value="MANNOSYL-D-GLYCERATE TRANSPORT_METABOLISM SYSTEM REPRESSOR MNGR-RELATED"/>
    <property type="match status" value="1"/>
</dbReference>
<comment type="caution">
    <text evidence="5">The sequence shown here is derived from an EMBL/GenBank/DDBJ whole genome shotgun (WGS) entry which is preliminary data.</text>
</comment>
<dbReference type="EMBL" id="JQCQ01000010">
    <property type="protein sequence ID" value="KRO25407.1"/>
    <property type="molecule type" value="Genomic_DNA"/>
</dbReference>
<accession>A0A0R2NHX6</accession>
<dbReference type="OrthoDB" id="9815017at2"/>
<reference evidence="5 6" key="1">
    <citation type="journal article" date="2015" name="Genome Announc.">
        <title>Expanding the biotechnology potential of lactobacilli through comparative genomics of 213 strains and associated genera.</title>
        <authorList>
            <person name="Sun Z."/>
            <person name="Harris H.M."/>
            <person name="McCann A."/>
            <person name="Guo C."/>
            <person name="Argimon S."/>
            <person name="Zhang W."/>
            <person name="Yang X."/>
            <person name="Jeffery I.B."/>
            <person name="Cooney J.C."/>
            <person name="Kagawa T.F."/>
            <person name="Liu W."/>
            <person name="Song Y."/>
            <person name="Salvetti E."/>
            <person name="Wrobel A."/>
            <person name="Rasinkangas P."/>
            <person name="Parkhill J."/>
            <person name="Rea M.C."/>
            <person name="O'Sullivan O."/>
            <person name="Ritari J."/>
            <person name="Douillard F.P."/>
            <person name="Paul Ross R."/>
            <person name="Yang R."/>
            <person name="Briner A.E."/>
            <person name="Felis G.E."/>
            <person name="de Vos W.M."/>
            <person name="Barrangou R."/>
            <person name="Klaenhammer T.R."/>
            <person name="Caufield P.W."/>
            <person name="Cui Y."/>
            <person name="Zhang H."/>
            <person name="O'Toole P.W."/>
        </authorList>
    </citation>
    <scope>NUCLEOTIDE SEQUENCE [LARGE SCALE GENOMIC DNA]</scope>
    <source>
        <strain evidence="5 6">DSM 23026</strain>
    </source>
</reference>
<evidence type="ECO:0000256" key="2">
    <source>
        <dbReference type="ARBA" id="ARBA00023125"/>
    </source>
</evidence>
<dbReference type="InterPro" id="IPR028978">
    <property type="entry name" value="Chorismate_lyase_/UTRA_dom_sf"/>
</dbReference>
<dbReference type="GO" id="GO:0003677">
    <property type="term" value="F:DNA binding"/>
    <property type="evidence" value="ECO:0007669"/>
    <property type="project" value="UniProtKB-KW"/>
</dbReference>
<name>A0A0R2NHX6_9LACO</name>
<dbReference type="PATRIC" id="fig|480391.4.peg.137"/>
<keyword evidence="2" id="KW-0238">DNA-binding</keyword>
<evidence type="ECO:0000256" key="3">
    <source>
        <dbReference type="ARBA" id="ARBA00023163"/>
    </source>
</evidence>
<dbReference type="Gene3D" id="3.40.1410.10">
    <property type="entry name" value="Chorismate lyase-like"/>
    <property type="match status" value="1"/>
</dbReference>
<keyword evidence="3" id="KW-0804">Transcription</keyword>
<keyword evidence="1" id="KW-0805">Transcription regulation</keyword>
<feature type="domain" description="HTH gntR-type" evidence="4">
    <location>
        <begin position="9"/>
        <end position="76"/>
    </location>
</feature>
<dbReference type="Pfam" id="PF00392">
    <property type="entry name" value="GntR"/>
    <property type="match status" value="1"/>
</dbReference>
<dbReference type="GO" id="GO:0003700">
    <property type="term" value="F:DNA-binding transcription factor activity"/>
    <property type="evidence" value="ECO:0007669"/>
    <property type="project" value="InterPro"/>
</dbReference>
<dbReference type="PROSITE" id="PS50949">
    <property type="entry name" value="HTH_GNTR"/>
    <property type="match status" value="1"/>
</dbReference>
<dbReference type="CDD" id="cd07377">
    <property type="entry name" value="WHTH_GntR"/>
    <property type="match status" value="1"/>
</dbReference>
<keyword evidence="6" id="KW-1185">Reference proteome</keyword>
<dbReference type="InterPro" id="IPR036388">
    <property type="entry name" value="WH-like_DNA-bd_sf"/>
</dbReference>
<dbReference type="Proteomes" id="UP000051249">
    <property type="component" value="Unassembled WGS sequence"/>
</dbReference>
<dbReference type="GO" id="GO:0045892">
    <property type="term" value="P:negative regulation of DNA-templated transcription"/>
    <property type="evidence" value="ECO:0007669"/>
    <property type="project" value="TreeGrafter"/>
</dbReference>
<sequence>MELKSAKNQPLYEQLVDRLRKNIKNNYKANDKLPSEREIMRMYSVSRNTVRQAFNELEILGFIYRKHGKGTFVAKLVENPTSLGDEYSFTEQMKAIGRTPETRILEYSIREAGEYFGSKLQIGSMDKMLKLKRLRIADGIPTMIDRTYLPYYKFSSLSIDELEKKHRALYSVFSEDFDEIVSVADEEISAVRITDKDSHVLQVPEDSPGMMLNRTTYNQKNEVIEYTISSARSDHFVYKIRYENKKRS</sequence>
<dbReference type="AlphaFoldDB" id="A0A0R2NHX6"/>
<dbReference type="PRINTS" id="PR00035">
    <property type="entry name" value="HTHGNTR"/>
</dbReference>
<dbReference type="PANTHER" id="PTHR44846">
    <property type="entry name" value="MANNOSYL-D-GLYCERATE TRANSPORT/METABOLISM SYSTEM REPRESSOR MNGR-RELATED"/>
    <property type="match status" value="1"/>
</dbReference>
<dbReference type="SMART" id="SM00866">
    <property type="entry name" value="UTRA"/>
    <property type="match status" value="1"/>
</dbReference>
<proteinExistence type="predicted"/>
<dbReference type="Pfam" id="PF07702">
    <property type="entry name" value="UTRA"/>
    <property type="match status" value="1"/>
</dbReference>
<evidence type="ECO:0000313" key="6">
    <source>
        <dbReference type="Proteomes" id="UP000051249"/>
    </source>
</evidence>
<dbReference type="SMART" id="SM00345">
    <property type="entry name" value="HTH_GNTR"/>
    <property type="match status" value="1"/>
</dbReference>